<evidence type="ECO:0000313" key="5">
    <source>
        <dbReference type="Proteomes" id="UP000489600"/>
    </source>
</evidence>
<evidence type="ECO:0000259" key="3">
    <source>
        <dbReference type="Pfam" id="PF04783"/>
    </source>
</evidence>
<protein>
    <recommendedName>
        <fullName evidence="6">DUF632 domain-containing protein</fullName>
    </recommendedName>
</protein>
<evidence type="ECO:0008006" key="6">
    <source>
        <dbReference type="Google" id="ProtNLM"/>
    </source>
</evidence>
<feature type="region of interest" description="Disordered" evidence="1">
    <location>
        <begin position="153"/>
        <end position="308"/>
    </location>
</feature>
<dbReference type="InterPro" id="IPR006868">
    <property type="entry name" value="DUF630"/>
</dbReference>
<dbReference type="PANTHER" id="PTHR21450:SF6">
    <property type="entry name" value="EXPRESSED PROTEIN"/>
    <property type="match status" value="1"/>
</dbReference>
<dbReference type="PANTHER" id="PTHR21450">
    <property type="entry name" value="PROTEIN ALTERED PHOSPHATE STARVATION RESPONSE 1"/>
    <property type="match status" value="1"/>
</dbReference>
<gene>
    <name evidence="4" type="ORF">ANE_LOCUS12062</name>
</gene>
<feature type="compositionally biased region" description="Polar residues" evidence="1">
    <location>
        <begin position="187"/>
        <end position="196"/>
    </location>
</feature>
<dbReference type="OrthoDB" id="694308at2759"/>
<name>A0A565BKA6_9BRAS</name>
<feature type="compositionally biased region" description="Acidic residues" evidence="1">
    <location>
        <begin position="230"/>
        <end position="241"/>
    </location>
</feature>
<feature type="compositionally biased region" description="Low complexity" evidence="1">
    <location>
        <begin position="162"/>
        <end position="172"/>
    </location>
</feature>
<evidence type="ECO:0000313" key="4">
    <source>
        <dbReference type="EMBL" id="VVB01618.1"/>
    </source>
</evidence>
<dbReference type="Pfam" id="PF04782">
    <property type="entry name" value="DUF632"/>
    <property type="match status" value="1"/>
</dbReference>
<feature type="domain" description="DUF630" evidence="3">
    <location>
        <begin position="1"/>
        <end position="59"/>
    </location>
</feature>
<comment type="caution">
    <text evidence="4">The sequence shown here is derived from an EMBL/GenBank/DDBJ whole genome shotgun (WGS) entry which is preliminary data.</text>
</comment>
<dbReference type="Proteomes" id="UP000489600">
    <property type="component" value="Unassembled WGS sequence"/>
</dbReference>
<feature type="domain" description="DUF632" evidence="2">
    <location>
        <begin position="315"/>
        <end position="658"/>
    </location>
</feature>
<accession>A0A565BKA6</accession>
<feature type="compositionally biased region" description="Pro residues" evidence="1">
    <location>
        <begin position="283"/>
        <end position="292"/>
    </location>
</feature>
<feature type="compositionally biased region" description="Acidic residues" evidence="1">
    <location>
        <begin position="210"/>
        <end position="219"/>
    </location>
</feature>
<feature type="region of interest" description="Disordered" evidence="1">
    <location>
        <begin position="89"/>
        <end position="122"/>
    </location>
</feature>
<dbReference type="AlphaFoldDB" id="A0A565BKA6"/>
<keyword evidence="5" id="KW-1185">Reference proteome</keyword>
<dbReference type="Pfam" id="PF04783">
    <property type="entry name" value="DUF630"/>
    <property type="match status" value="1"/>
</dbReference>
<dbReference type="InterPro" id="IPR006867">
    <property type="entry name" value="DUF632"/>
</dbReference>
<evidence type="ECO:0000256" key="1">
    <source>
        <dbReference type="SAM" id="MobiDB-lite"/>
    </source>
</evidence>
<dbReference type="EMBL" id="CABITT030000004">
    <property type="protein sequence ID" value="VVB01618.1"/>
    <property type="molecule type" value="Genomic_DNA"/>
</dbReference>
<sequence length="747" mass="84214">MGASTSRIDEDKALQLCRERKKFVQQALDGRCLLAAAHVSYVQSLKSTGTALRKFAETEVPVESSLYTSTSATPEQPLALIEKSRTPLVSHLSYSPPPASHSHHETYSPPLSPPSSSPFQVNHMKFRGFSSKKVEEKPPVSIVATVTSSNILQSRPMEKMESTPFEESSSMPPETPPWDYFGLSHPIDNQFSSSHVGNGHVSRSVKGENESPEVEEDGENFSFQEREESRDSDDDEFDEPTSDTLVRSFENFNRVRRDHSALPQREGVESESSDAEKSKTPELSPPVTPLPATPVNKTPNKGDHPENKLPPRDFLSSMKEIELLFVKASETGKEVPRMLEANKLHFRPIVTSKDSGSGASSLFKTCLSCGEDPRDVPEEPAQDSMKYLTWHRTESSRSSSSRNPLGGLNCDDVEELNSNLFENICMIAGSHASTLDRLFAWERKLYDEVKGSQTVRREYDEKCRVLRELESEGKGSQRIDKTRSVVKDLHSRIRVAIHRIDSISRRIEELRDKELQPQLEELIEGLSRMWEVMLECHKVQFQLISACYRGGNMKLNMHSELHGQVTSHLEDELSALASSFTKWITGQKSYIQAINDWLVKCVALPKQSSKRKRRQPQPSLRNFGPPIYATCGIWLEKLEGLPTKEVSSSIKALASDVARFLPRQEKNRTKKHRSGENKGDLTAHMLQDETLEDCGPGFDRFRTSLEGFVGQLNQFAESSVKMYEELKQGIHEAKNKYEQLRAYSQGN</sequence>
<reference evidence="4" key="1">
    <citation type="submission" date="2019-07" db="EMBL/GenBank/DDBJ databases">
        <authorList>
            <person name="Dittberner H."/>
        </authorList>
    </citation>
    <scope>NUCLEOTIDE SEQUENCE [LARGE SCALE GENOMIC DNA]</scope>
</reference>
<evidence type="ECO:0000259" key="2">
    <source>
        <dbReference type="Pfam" id="PF04782"/>
    </source>
</evidence>
<proteinExistence type="predicted"/>
<organism evidence="4 5">
    <name type="scientific">Arabis nemorensis</name>
    <dbReference type="NCBI Taxonomy" id="586526"/>
    <lineage>
        <taxon>Eukaryota</taxon>
        <taxon>Viridiplantae</taxon>
        <taxon>Streptophyta</taxon>
        <taxon>Embryophyta</taxon>
        <taxon>Tracheophyta</taxon>
        <taxon>Spermatophyta</taxon>
        <taxon>Magnoliopsida</taxon>
        <taxon>eudicotyledons</taxon>
        <taxon>Gunneridae</taxon>
        <taxon>Pentapetalae</taxon>
        <taxon>rosids</taxon>
        <taxon>malvids</taxon>
        <taxon>Brassicales</taxon>
        <taxon>Brassicaceae</taxon>
        <taxon>Arabideae</taxon>
        <taxon>Arabis</taxon>
    </lineage>
</organism>